<name>A0ABV5J3W4_9BACT</name>
<proteinExistence type="predicted"/>
<organism evidence="1 2">
    <name type="scientific">Echinicola jeungdonensis</name>
    <dbReference type="NCBI Taxonomy" id="709343"/>
    <lineage>
        <taxon>Bacteria</taxon>
        <taxon>Pseudomonadati</taxon>
        <taxon>Bacteroidota</taxon>
        <taxon>Cytophagia</taxon>
        <taxon>Cytophagales</taxon>
        <taxon>Cyclobacteriaceae</taxon>
        <taxon>Echinicola</taxon>
    </lineage>
</organism>
<evidence type="ECO:0008006" key="3">
    <source>
        <dbReference type="Google" id="ProtNLM"/>
    </source>
</evidence>
<sequence length="120" mass="13221">MTDLDLRQQAEDLEKELQQQLGFSSKEVGSYAKVGGAVLAGGLLSYGITRAIKGKKKDKTDDILRALEEKGLIDSRVLNKTKRKKASIMGGLGKRLFLVLLALGKEKLIEELKKRQAHGK</sequence>
<dbReference type="EMBL" id="JBHMEW010000011">
    <property type="protein sequence ID" value="MFB9210860.1"/>
    <property type="molecule type" value="Genomic_DNA"/>
</dbReference>
<dbReference type="Proteomes" id="UP001589654">
    <property type="component" value="Unassembled WGS sequence"/>
</dbReference>
<protein>
    <recommendedName>
        <fullName evidence="3">YtxH-like protein</fullName>
    </recommendedName>
</protein>
<comment type="caution">
    <text evidence="1">The sequence shown here is derived from an EMBL/GenBank/DDBJ whole genome shotgun (WGS) entry which is preliminary data.</text>
</comment>
<evidence type="ECO:0000313" key="2">
    <source>
        <dbReference type="Proteomes" id="UP001589654"/>
    </source>
</evidence>
<gene>
    <name evidence="1" type="ORF">ACFFUR_03515</name>
</gene>
<accession>A0ABV5J3W4</accession>
<keyword evidence="2" id="KW-1185">Reference proteome</keyword>
<reference evidence="1 2" key="1">
    <citation type="submission" date="2024-09" db="EMBL/GenBank/DDBJ databases">
        <authorList>
            <person name="Sun Q."/>
            <person name="Mori K."/>
        </authorList>
    </citation>
    <scope>NUCLEOTIDE SEQUENCE [LARGE SCALE GENOMIC DNA]</scope>
    <source>
        <strain evidence="1 2">CECT 7682</strain>
    </source>
</reference>
<evidence type="ECO:0000313" key="1">
    <source>
        <dbReference type="EMBL" id="MFB9210860.1"/>
    </source>
</evidence>
<dbReference type="RefSeq" id="WP_290247406.1">
    <property type="nucleotide sequence ID" value="NZ_JAUFQT010000001.1"/>
</dbReference>